<dbReference type="EMBL" id="BMKF01000001">
    <property type="protein sequence ID" value="GGB56852.1"/>
    <property type="molecule type" value="Genomic_DNA"/>
</dbReference>
<dbReference type="Pfam" id="PF03413">
    <property type="entry name" value="PepSY"/>
    <property type="match status" value="1"/>
</dbReference>
<dbReference type="Proteomes" id="UP000628854">
    <property type="component" value="Unassembled WGS sequence"/>
</dbReference>
<evidence type="ECO:0000259" key="1">
    <source>
        <dbReference type="Pfam" id="PF03413"/>
    </source>
</evidence>
<dbReference type="InterPro" id="IPR025711">
    <property type="entry name" value="PepSY"/>
</dbReference>
<evidence type="ECO:0000313" key="3">
    <source>
        <dbReference type="Proteomes" id="UP000628854"/>
    </source>
</evidence>
<name>A0ABQ1J1W9_9PROT</name>
<keyword evidence="3" id="KW-1185">Reference proteome</keyword>
<accession>A0ABQ1J1W9</accession>
<gene>
    <name evidence="2" type="ORF">GCM10011503_01490</name>
</gene>
<sequence length="137" mass="14893">MGVKALKRAQHVTKSSAFHSGTVQGLSGIRGCMKRIVIALALSAMPLATLPAATAQGGWGNSFTADDARDARERGEIKPLSQILRPIQNQYGGNMRHFVGLFDQGGRKVYIIDWVTRRGELVQFTIDAKTGRVIKVS</sequence>
<reference evidence="3" key="1">
    <citation type="journal article" date="2019" name="Int. J. Syst. Evol. Microbiol.">
        <title>The Global Catalogue of Microorganisms (GCM) 10K type strain sequencing project: providing services to taxonomists for standard genome sequencing and annotation.</title>
        <authorList>
            <consortium name="The Broad Institute Genomics Platform"/>
            <consortium name="The Broad Institute Genome Sequencing Center for Infectious Disease"/>
            <person name="Wu L."/>
            <person name="Ma J."/>
        </authorList>
    </citation>
    <scope>NUCLEOTIDE SEQUENCE [LARGE SCALE GENOMIC DNA]</scope>
    <source>
        <strain evidence="3">CGMCC 1.15928</strain>
    </source>
</reference>
<protein>
    <recommendedName>
        <fullName evidence="1">PepSY domain-containing protein</fullName>
    </recommendedName>
</protein>
<proteinExistence type="predicted"/>
<feature type="domain" description="PepSY" evidence="1">
    <location>
        <begin position="88"/>
        <end position="136"/>
    </location>
</feature>
<organism evidence="2 3">
    <name type="scientific">Henriciella pelagia</name>
    <dbReference type="NCBI Taxonomy" id="1977912"/>
    <lineage>
        <taxon>Bacteria</taxon>
        <taxon>Pseudomonadati</taxon>
        <taxon>Pseudomonadota</taxon>
        <taxon>Alphaproteobacteria</taxon>
        <taxon>Hyphomonadales</taxon>
        <taxon>Hyphomonadaceae</taxon>
        <taxon>Henriciella</taxon>
    </lineage>
</organism>
<comment type="caution">
    <text evidence="2">The sequence shown here is derived from an EMBL/GenBank/DDBJ whole genome shotgun (WGS) entry which is preliminary data.</text>
</comment>
<evidence type="ECO:0000313" key="2">
    <source>
        <dbReference type="EMBL" id="GGB56852.1"/>
    </source>
</evidence>